<reference evidence="2" key="1">
    <citation type="journal article" date="2019" name="Int. J. Syst. Evol. Microbiol.">
        <title>The Global Catalogue of Microorganisms (GCM) 10K type strain sequencing project: providing services to taxonomists for standard genome sequencing and annotation.</title>
        <authorList>
            <consortium name="The Broad Institute Genomics Platform"/>
            <consortium name="The Broad Institute Genome Sequencing Center for Infectious Disease"/>
            <person name="Wu L."/>
            <person name="Ma J."/>
        </authorList>
    </citation>
    <scope>NUCLEOTIDE SEQUENCE [LARGE SCALE GENOMIC DNA]</scope>
    <source>
        <strain evidence="2">CCUG 60529</strain>
    </source>
</reference>
<organism evidence="1 2">
    <name type="scientific">Mariniflexile aquimaris</name>
    <dbReference type="NCBI Taxonomy" id="881009"/>
    <lineage>
        <taxon>Bacteria</taxon>
        <taxon>Pseudomonadati</taxon>
        <taxon>Bacteroidota</taxon>
        <taxon>Flavobacteriia</taxon>
        <taxon>Flavobacteriales</taxon>
        <taxon>Flavobacteriaceae</taxon>
        <taxon>Mariniflexile</taxon>
    </lineage>
</organism>
<accession>A0ABW3BX18</accession>
<dbReference type="RefSeq" id="WP_379944270.1">
    <property type="nucleotide sequence ID" value="NZ_JBHTIB010000061.1"/>
</dbReference>
<evidence type="ECO:0008006" key="3">
    <source>
        <dbReference type="Google" id="ProtNLM"/>
    </source>
</evidence>
<evidence type="ECO:0000313" key="2">
    <source>
        <dbReference type="Proteomes" id="UP001597011"/>
    </source>
</evidence>
<name>A0ABW3BX18_9FLAO</name>
<proteinExistence type="predicted"/>
<sequence>MKNFTFYILTFFTILVYAQQPNEKNWNYNDFIDNYVNKVSKYSIQLRKNGKIKKRDSTLLFTKQIDLKNKTVFGIECSLVVVTHVGTHLTWNKFKNYYTENGLILKTTSSPLEIEKTKEFGFIKYNENKDETIYSYDTKENLVSKEYRTINNHYSIYESSKDTFHLKSIDRPEIYEYVYNSDNQEIKQYHSVDSTRYLRTKSYNPENKTDAVTCSYCHSKYLNIERKYDEEKNLIEWTSYTRENKLHTKRYYYYDNQNRLKKQIDSTGWYVYNKPIWKSTKTYEYDINQTIEIVHNNTESMIGGYFEQEITVLDANENVIRDNKTANYPKESFDYIYEWKNGKLIERTETKSNGEIIKQKFEYNHRNLITEKSEYRNGKRTELIRYYYE</sequence>
<gene>
    <name evidence="1" type="ORF">ACFQ0I_17440</name>
</gene>
<evidence type="ECO:0000313" key="1">
    <source>
        <dbReference type="EMBL" id="MFD0837565.1"/>
    </source>
</evidence>
<keyword evidence="2" id="KW-1185">Reference proteome</keyword>
<comment type="caution">
    <text evidence="1">The sequence shown here is derived from an EMBL/GenBank/DDBJ whole genome shotgun (WGS) entry which is preliminary data.</text>
</comment>
<dbReference type="Proteomes" id="UP001597011">
    <property type="component" value="Unassembled WGS sequence"/>
</dbReference>
<protein>
    <recommendedName>
        <fullName evidence="3">YD repeat-containing protein</fullName>
    </recommendedName>
</protein>
<dbReference type="EMBL" id="JBHTIB010000061">
    <property type="protein sequence ID" value="MFD0837565.1"/>
    <property type="molecule type" value="Genomic_DNA"/>
</dbReference>